<evidence type="ECO:0000313" key="3">
    <source>
        <dbReference type="EMBL" id="OKO93686.1"/>
    </source>
</evidence>
<keyword evidence="4" id="KW-1185">Reference proteome</keyword>
<evidence type="ECO:0000313" key="4">
    <source>
        <dbReference type="Proteomes" id="UP000186955"/>
    </source>
</evidence>
<dbReference type="Proteomes" id="UP000186955">
    <property type="component" value="Unassembled WGS sequence"/>
</dbReference>
<name>A0A1Q5T0J3_9EURO</name>
<sequence>MSTTSTTSTPATASTKSTGSSSLNVNLSGFTVPVSTLRENFWPALEAAAAVGLLWLLWCQLQLAVRTRHEYNTGQRVPPYLEHDEDRWSAPSVWRKEWLPWLEEKFGKRRWLLWVWRLVSVLSWPVLILLWVLWDRWDRVCRWFWFKPAPGFGRKPEKRMVSVGSGSSGKSAHILSEEEKGKAGYTKPEGLEPLEPEPLEPPNPPPASDVDKTSLARGPEASASGVRPRSPIKTNFRVKTRSSSPQHPFFGHPDQMAN</sequence>
<accession>A0A1Q5T0J3</accession>
<proteinExistence type="predicted"/>
<protein>
    <submittedName>
        <fullName evidence="3">Uncharacterized protein</fullName>
    </submittedName>
</protein>
<feature type="transmembrane region" description="Helical" evidence="2">
    <location>
        <begin position="111"/>
        <end position="134"/>
    </location>
</feature>
<keyword evidence="2" id="KW-0812">Transmembrane</keyword>
<feature type="transmembrane region" description="Helical" evidence="2">
    <location>
        <begin position="41"/>
        <end position="59"/>
    </location>
</feature>
<comment type="caution">
    <text evidence="3">The sequence shown here is derived from an EMBL/GenBank/DDBJ whole genome shotgun (WGS) entry which is preliminary data.</text>
</comment>
<evidence type="ECO:0000256" key="1">
    <source>
        <dbReference type="SAM" id="MobiDB-lite"/>
    </source>
</evidence>
<feature type="compositionally biased region" description="Low complexity" evidence="1">
    <location>
        <begin position="161"/>
        <end position="171"/>
    </location>
</feature>
<dbReference type="AlphaFoldDB" id="A0A1Q5T0J3"/>
<reference evidence="3 4" key="1">
    <citation type="submission" date="2016-10" db="EMBL/GenBank/DDBJ databases">
        <title>Genome sequence of the ascomycete fungus Penicillium subrubescens.</title>
        <authorList>
            <person name="De Vries R.P."/>
            <person name="Peng M."/>
            <person name="Dilokpimol A."/>
            <person name="Hilden K."/>
            <person name="Makela M.R."/>
            <person name="Grigoriev I."/>
            <person name="Riley R."/>
            <person name="Granchi Z."/>
        </authorList>
    </citation>
    <scope>NUCLEOTIDE SEQUENCE [LARGE SCALE GENOMIC DNA]</scope>
    <source>
        <strain evidence="3 4">CBS 132785</strain>
    </source>
</reference>
<dbReference type="EMBL" id="MNBE01000723">
    <property type="protein sequence ID" value="OKO93686.1"/>
    <property type="molecule type" value="Genomic_DNA"/>
</dbReference>
<feature type="region of interest" description="Disordered" evidence="1">
    <location>
        <begin position="1"/>
        <end position="21"/>
    </location>
</feature>
<keyword evidence="2" id="KW-1133">Transmembrane helix</keyword>
<feature type="region of interest" description="Disordered" evidence="1">
    <location>
        <begin position="157"/>
        <end position="258"/>
    </location>
</feature>
<keyword evidence="2" id="KW-0472">Membrane</keyword>
<gene>
    <name evidence="3" type="ORF">PENSUB_11965</name>
</gene>
<evidence type="ECO:0000256" key="2">
    <source>
        <dbReference type="SAM" id="Phobius"/>
    </source>
</evidence>
<organism evidence="3 4">
    <name type="scientific">Penicillium subrubescens</name>
    <dbReference type="NCBI Taxonomy" id="1316194"/>
    <lineage>
        <taxon>Eukaryota</taxon>
        <taxon>Fungi</taxon>
        <taxon>Dikarya</taxon>
        <taxon>Ascomycota</taxon>
        <taxon>Pezizomycotina</taxon>
        <taxon>Eurotiomycetes</taxon>
        <taxon>Eurotiomycetidae</taxon>
        <taxon>Eurotiales</taxon>
        <taxon>Aspergillaceae</taxon>
        <taxon>Penicillium</taxon>
    </lineage>
</organism>